<protein>
    <recommendedName>
        <fullName evidence="3">HTH luxR-type domain-containing protein</fullName>
    </recommendedName>
</protein>
<evidence type="ECO:0008006" key="3">
    <source>
        <dbReference type="Google" id="ProtNLM"/>
    </source>
</evidence>
<proteinExistence type="predicted"/>
<dbReference type="RefSeq" id="WP_197716365.1">
    <property type="nucleotide sequence ID" value="NZ_AP019314.1"/>
</dbReference>
<dbReference type="InterPro" id="IPR036388">
    <property type="entry name" value="WH-like_DNA-bd_sf"/>
</dbReference>
<evidence type="ECO:0000313" key="1">
    <source>
        <dbReference type="EMBL" id="BBH39027.1"/>
    </source>
</evidence>
<gene>
    <name evidence="1" type="ORF">myaer102_15470</name>
</gene>
<organism evidence="1 2">
    <name type="scientific">Microcystis viridis NIES-102</name>
    <dbReference type="NCBI Taxonomy" id="213615"/>
    <lineage>
        <taxon>Bacteria</taxon>
        <taxon>Bacillati</taxon>
        <taxon>Cyanobacteriota</taxon>
        <taxon>Cyanophyceae</taxon>
        <taxon>Oscillatoriophycideae</taxon>
        <taxon>Chroococcales</taxon>
        <taxon>Microcystaceae</taxon>
        <taxon>Microcystis</taxon>
    </lineage>
</organism>
<dbReference type="AlphaFoldDB" id="A0A3G9JTC6"/>
<dbReference type="Proteomes" id="UP000278152">
    <property type="component" value="Chromosome"/>
</dbReference>
<dbReference type="KEGG" id="mvz:myaer102_15470"/>
<accession>A0A3G9JTC6</accession>
<name>A0A3G9JTC6_MICVR</name>
<dbReference type="EMBL" id="AP019314">
    <property type="protein sequence ID" value="BBH39027.1"/>
    <property type="molecule type" value="Genomic_DNA"/>
</dbReference>
<sequence>MLRFAFEEGLQDKAIAIKMNIAERTVRHYWTKLQDVLEIYPEDSKNLRILTLKRAREEGLID</sequence>
<dbReference type="Gene3D" id="1.10.10.10">
    <property type="entry name" value="Winged helix-like DNA-binding domain superfamily/Winged helix DNA-binding domain"/>
    <property type="match status" value="1"/>
</dbReference>
<reference evidence="1 2" key="1">
    <citation type="submission" date="2018-11" db="EMBL/GenBank/DDBJ databases">
        <title>Complete genome sequence of Microcystis aeruginosa NIES-102.</title>
        <authorList>
            <person name="Yamaguchi H."/>
            <person name="Suzuki S."/>
            <person name="Kawachi M."/>
        </authorList>
    </citation>
    <scope>NUCLEOTIDE SEQUENCE [LARGE SCALE GENOMIC DNA]</scope>
    <source>
        <strain evidence="1 2">NIES-102</strain>
    </source>
</reference>
<evidence type="ECO:0000313" key="2">
    <source>
        <dbReference type="Proteomes" id="UP000278152"/>
    </source>
</evidence>